<evidence type="ECO:0000256" key="11">
    <source>
        <dbReference type="ARBA" id="ARBA00023137"/>
    </source>
</evidence>
<dbReference type="PANTHER" id="PTHR47448">
    <property type="entry name" value="DUAL SPECIFICITY MITOGEN-ACTIVATED PROTEIN KINASE KINASE DSOR1-LIKE PROTEIN"/>
    <property type="match status" value="1"/>
</dbReference>
<dbReference type="GO" id="GO:0005770">
    <property type="term" value="C:late endosome"/>
    <property type="evidence" value="ECO:0007669"/>
    <property type="project" value="UniProtKB-ARBA"/>
</dbReference>
<evidence type="ECO:0000256" key="19">
    <source>
        <dbReference type="ARBA" id="ARBA00049014"/>
    </source>
</evidence>
<evidence type="ECO:0000256" key="15">
    <source>
        <dbReference type="ARBA" id="ARBA00038999"/>
    </source>
</evidence>
<proteinExistence type="inferred from homology"/>
<evidence type="ECO:0000313" key="26">
    <source>
        <dbReference type="Ensembl" id="ENSCCRP00015112950.1"/>
    </source>
</evidence>
<comment type="catalytic activity">
    <reaction evidence="21">
        <text>L-tyrosyl-[protein] + ATP = O-phospho-L-tyrosyl-[protein] + ADP + H(+)</text>
        <dbReference type="Rhea" id="RHEA:10596"/>
        <dbReference type="Rhea" id="RHEA-COMP:10136"/>
        <dbReference type="Rhea" id="RHEA-COMP:20101"/>
        <dbReference type="ChEBI" id="CHEBI:15378"/>
        <dbReference type="ChEBI" id="CHEBI:30616"/>
        <dbReference type="ChEBI" id="CHEBI:46858"/>
        <dbReference type="ChEBI" id="CHEBI:61978"/>
        <dbReference type="ChEBI" id="CHEBI:456216"/>
        <dbReference type="EC" id="2.7.12.2"/>
    </reaction>
</comment>
<dbReference type="GO" id="GO:0004713">
    <property type="term" value="F:protein tyrosine kinase activity"/>
    <property type="evidence" value="ECO:0007669"/>
    <property type="project" value="UniProtKB-KW"/>
</dbReference>
<name>A0A8C2B281_CYPCA</name>
<dbReference type="GO" id="GO:0004674">
    <property type="term" value="F:protein serine/threonine kinase activity"/>
    <property type="evidence" value="ECO:0007669"/>
    <property type="project" value="UniProtKB-KW"/>
</dbReference>
<dbReference type="FunFam" id="3.30.200.20:FF:000100">
    <property type="entry name" value="Dual specificity mitogen-activated protein kinase kinase 1"/>
    <property type="match status" value="1"/>
</dbReference>
<evidence type="ECO:0000256" key="3">
    <source>
        <dbReference type="ARBA" id="ARBA00004317"/>
    </source>
</evidence>
<evidence type="ECO:0000256" key="18">
    <source>
        <dbReference type="ARBA" id="ARBA00042350"/>
    </source>
</evidence>
<evidence type="ECO:0000256" key="6">
    <source>
        <dbReference type="ARBA" id="ARBA00022553"/>
    </source>
</evidence>
<dbReference type="SMART" id="SM00220">
    <property type="entry name" value="S_TKc"/>
    <property type="match status" value="1"/>
</dbReference>
<dbReference type="InterPro" id="IPR008271">
    <property type="entry name" value="Ser/Thr_kinase_AS"/>
</dbReference>
<keyword evidence="12" id="KW-0206">Cytoskeleton</keyword>
<evidence type="ECO:0000256" key="21">
    <source>
        <dbReference type="ARBA" id="ARBA00051693"/>
    </source>
</evidence>
<dbReference type="EC" id="2.7.12.2" evidence="15"/>
<dbReference type="GO" id="GO:0005524">
    <property type="term" value="F:ATP binding"/>
    <property type="evidence" value="ECO:0007669"/>
    <property type="project" value="UniProtKB-UniRule"/>
</dbReference>
<keyword evidence="9" id="KW-0418">Kinase</keyword>
<evidence type="ECO:0000256" key="8">
    <source>
        <dbReference type="ARBA" id="ARBA00022741"/>
    </source>
</evidence>
<evidence type="ECO:0000256" key="1">
    <source>
        <dbReference type="ARBA" id="ARBA00004123"/>
    </source>
</evidence>
<dbReference type="GO" id="GO:0090170">
    <property type="term" value="P:regulation of Golgi inheritance"/>
    <property type="evidence" value="ECO:0007669"/>
    <property type="project" value="UniProtKB-ARBA"/>
</dbReference>
<evidence type="ECO:0000256" key="2">
    <source>
        <dbReference type="ARBA" id="ARBA00004300"/>
    </source>
</evidence>
<evidence type="ECO:0000256" key="7">
    <source>
        <dbReference type="ARBA" id="ARBA00022679"/>
    </source>
</evidence>
<evidence type="ECO:0000256" key="22">
    <source>
        <dbReference type="PROSITE-ProRule" id="PRU10141"/>
    </source>
</evidence>
<evidence type="ECO:0000256" key="20">
    <source>
        <dbReference type="ARBA" id="ARBA00049299"/>
    </source>
</evidence>
<dbReference type="GO" id="GO:0005634">
    <property type="term" value="C:nucleus"/>
    <property type="evidence" value="ECO:0007669"/>
    <property type="project" value="UniProtKB-SubCell"/>
</dbReference>
<dbReference type="Proteomes" id="UP000694700">
    <property type="component" value="Unplaced"/>
</dbReference>
<keyword evidence="10 22" id="KW-0067">ATP-binding</keyword>
<dbReference type="Gene3D" id="3.30.200.20">
    <property type="entry name" value="Phosphorylase Kinase, domain 1"/>
    <property type="match status" value="1"/>
</dbReference>
<dbReference type="GO" id="GO:0005739">
    <property type="term" value="C:mitochondrion"/>
    <property type="evidence" value="ECO:0007669"/>
    <property type="project" value="UniProtKB-ARBA"/>
</dbReference>
<dbReference type="Pfam" id="PF00069">
    <property type="entry name" value="Pkinase"/>
    <property type="match status" value="1"/>
</dbReference>
<dbReference type="InterPro" id="IPR000719">
    <property type="entry name" value="Prot_kinase_dom"/>
</dbReference>
<feature type="region of interest" description="Disordered" evidence="24">
    <location>
        <begin position="279"/>
        <end position="307"/>
    </location>
</feature>
<dbReference type="PANTHER" id="PTHR47448:SF2">
    <property type="entry name" value="MITOGEN-ACTIVATED PROTEIN KINASE KINASE 1"/>
    <property type="match status" value="1"/>
</dbReference>
<dbReference type="GO" id="GO:0005925">
    <property type="term" value="C:focal adhesion"/>
    <property type="evidence" value="ECO:0007669"/>
    <property type="project" value="UniProtKB-ARBA"/>
</dbReference>
<dbReference type="GO" id="GO:0005769">
    <property type="term" value="C:early endosome"/>
    <property type="evidence" value="ECO:0007669"/>
    <property type="project" value="UniProtKB-ARBA"/>
</dbReference>
<dbReference type="Gene3D" id="1.10.510.10">
    <property type="entry name" value="Transferase(Phosphotransferase) domain 1"/>
    <property type="match status" value="1"/>
</dbReference>
<comment type="subcellular location">
    <subcellularLocation>
        <location evidence="2">Cytoplasm</location>
        <location evidence="2">Cytoskeleton</location>
        <location evidence="2">Microtubule organizing center</location>
        <location evidence="2">Centrosome</location>
    </subcellularLocation>
    <subcellularLocation>
        <location evidence="3">Cytoplasm</location>
        <location evidence="3">Cytoskeleton</location>
        <location evidence="3">Microtubule organizing center</location>
        <location evidence="3">Spindle pole body</location>
    </subcellularLocation>
    <subcellularLocation>
        <location evidence="1">Nucleus</location>
    </subcellularLocation>
</comment>
<keyword evidence="8 22" id="KW-0547">Nucleotide-binding</keyword>
<evidence type="ECO:0000256" key="13">
    <source>
        <dbReference type="ARBA" id="ARBA00023242"/>
    </source>
</evidence>
<dbReference type="InterPro" id="IPR017441">
    <property type="entry name" value="Protein_kinase_ATP_BS"/>
</dbReference>
<dbReference type="GO" id="GO:0032872">
    <property type="term" value="P:regulation of stress-activated MAPK cascade"/>
    <property type="evidence" value="ECO:0007669"/>
    <property type="project" value="UniProtKB-ARBA"/>
</dbReference>
<dbReference type="AlphaFoldDB" id="A0A8C2B281"/>
<dbReference type="GO" id="GO:0005829">
    <property type="term" value="C:cytosol"/>
    <property type="evidence" value="ECO:0007669"/>
    <property type="project" value="UniProtKB-ARBA"/>
</dbReference>
<evidence type="ECO:0000256" key="12">
    <source>
        <dbReference type="ARBA" id="ARBA00023212"/>
    </source>
</evidence>
<evidence type="ECO:0000256" key="24">
    <source>
        <dbReference type="SAM" id="MobiDB-lite"/>
    </source>
</evidence>
<keyword evidence="11" id="KW-0829">Tyrosine-protein kinase</keyword>
<dbReference type="PROSITE" id="PS50011">
    <property type="entry name" value="PROTEIN_KINASE_DOM"/>
    <property type="match status" value="1"/>
</dbReference>
<dbReference type="GO" id="GO:0004708">
    <property type="term" value="F:MAP kinase kinase activity"/>
    <property type="evidence" value="ECO:0007669"/>
    <property type="project" value="UniProtKB-EC"/>
</dbReference>
<comment type="similarity">
    <text evidence="14">Belongs to the protein kinase superfamily. STE Ser/Thr protein kinase family. MAP kinase kinase subfamily.</text>
</comment>
<reference evidence="26" key="1">
    <citation type="submission" date="2025-08" db="UniProtKB">
        <authorList>
            <consortium name="Ensembl"/>
        </authorList>
    </citation>
    <scope>IDENTIFICATION</scope>
</reference>
<sequence>RCYKAFPPLPTHTLYLYITYSIFLHVFWTNLEALQKKLEELELDEQQKKRLEAFLTQKQKVGELKDDDFEKICELGAGNGGVVFKVLHRPSGFIMARKLIHLEIKPAIRNQIIRELQVLHECNSPYIVGFYGAFYSDGEISICMENMDGGSLDQCLKKAGKIPEQILGKVSIAVIKGLSYLREKHKIMHRDVKPSNILVNSRGEIKLCDFGVSGQLIDSMANSFVGTRSYMSPERLQGTHYSVQSDIWSMGLSLVEMAIGRFPIPPPDAKELEQIFGQPLEGDPTASDASPKPRPPGRPGSSYGPDSRPPMAIFELLDYIVNEPPPKLPSIFGTEFQDFVNKCLVKNPAERADLKQLMVHPFIKNSEAEEVDFAGWLCSTIGLNQPATPTHSVGM</sequence>
<evidence type="ECO:0000256" key="14">
    <source>
        <dbReference type="ARBA" id="ARBA00038035"/>
    </source>
</evidence>
<evidence type="ECO:0000256" key="9">
    <source>
        <dbReference type="ARBA" id="ARBA00022777"/>
    </source>
</evidence>
<protein>
    <recommendedName>
        <fullName evidence="16">Dual specificity mitogen-activated protein kinase kinase 1</fullName>
        <ecNumber evidence="15">2.7.12.2</ecNumber>
    </recommendedName>
    <alternativeName>
        <fullName evidence="18">ERK activator kinase 1</fullName>
    </alternativeName>
    <alternativeName>
        <fullName evidence="17">MAPK/ERK kinase 1</fullName>
    </alternativeName>
</protein>
<evidence type="ECO:0000256" key="23">
    <source>
        <dbReference type="RuleBase" id="RU000304"/>
    </source>
</evidence>
<keyword evidence="6" id="KW-0597">Phosphoprotein</keyword>
<dbReference type="GO" id="GO:0005813">
    <property type="term" value="C:centrosome"/>
    <property type="evidence" value="ECO:0007669"/>
    <property type="project" value="UniProtKB-SubCell"/>
</dbReference>
<keyword evidence="5 23" id="KW-0723">Serine/threonine-protein kinase</keyword>
<feature type="binding site" evidence="22">
    <location>
        <position position="98"/>
    </location>
    <ligand>
        <name>ATP</name>
        <dbReference type="ChEBI" id="CHEBI:30616"/>
    </ligand>
</feature>
<dbReference type="PROSITE" id="PS00108">
    <property type="entry name" value="PROTEIN_KINASE_ST"/>
    <property type="match status" value="1"/>
</dbReference>
<evidence type="ECO:0000256" key="17">
    <source>
        <dbReference type="ARBA" id="ARBA00042276"/>
    </source>
</evidence>
<keyword evidence="7" id="KW-0808">Transferase</keyword>
<evidence type="ECO:0000256" key="16">
    <source>
        <dbReference type="ARBA" id="ARBA00040618"/>
    </source>
</evidence>
<evidence type="ECO:0000256" key="10">
    <source>
        <dbReference type="ARBA" id="ARBA00022840"/>
    </source>
</evidence>
<dbReference type="FunFam" id="1.10.510.10:FF:000115">
    <property type="entry name" value="Dual specificity mitogen-activated protein kinase kinase 1"/>
    <property type="match status" value="1"/>
</dbReference>
<evidence type="ECO:0000256" key="5">
    <source>
        <dbReference type="ARBA" id="ARBA00022527"/>
    </source>
</evidence>
<dbReference type="InterPro" id="IPR011009">
    <property type="entry name" value="Kinase-like_dom_sf"/>
</dbReference>
<comment type="catalytic activity">
    <reaction evidence="19">
        <text>L-seryl-[protein] + ATP = O-phospho-L-seryl-[protein] + ADP + H(+)</text>
        <dbReference type="Rhea" id="RHEA:17989"/>
        <dbReference type="Rhea" id="RHEA-COMP:9863"/>
        <dbReference type="Rhea" id="RHEA-COMP:11604"/>
        <dbReference type="ChEBI" id="CHEBI:15378"/>
        <dbReference type="ChEBI" id="CHEBI:29999"/>
        <dbReference type="ChEBI" id="CHEBI:30616"/>
        <dbReference type="ChEBI" id="CHEBI:83421"/>
        <dbReference type="ChEBI" id="CHEBI:456216"/>
        <dbReference type="EC" id="2.7.12.2"/>
    </reaction>
</comment>
<accession>A0A8C2B281</accession>
<dbReference type="CDD" id="cd06650">
    <property type="entry name" value="PKc_MEK1"/>
    <property type="match status" value="1"/>
</dbReference>
<comment type="catalytic activity">
    <reaction evidence="20">
        <text>L-threonyl-[protein] + ATP = O-phospho-L-threonyl-[protein] + ADP + H(+)</text>
        <dbReference type="Rhea" id="RHEA:46608"/>
        <dbReference type="Rhea" id="RHEA-COMP:11060"/>
        <dbReference type="Rhea" id="RHEA-COMP:11605"/>
        <dbReference type="ChEBI" id="CHEBI:15378"/>
        <dbReference type="ChEBI" id="CHEBI:30013"/>
        <dbReference type="ChEBI" id="CHEBI:30616"/>
        <dbReference type="ChEBI" id="CHEBI:61977"/>
        <dbReference type="ChEBI" id="CHEBI:456216"/>
        <dbReference type="EC" id="2.7.12.2"/>
    </reaction>
</comment>
<dbReference type="InterPro" id="IPR050915">
    <property type="entry name" value="MAP_kinase_kinase"/>
</dbReference>
<feature type="domain" description="Protein kinase" evidence="25">
    <location>
        <begin position="69"/>
        <end position="363"/>
    </location>
</feature>
<evidence type="ECO:0000313" key="27">
    <source>
        <dbReference type="Proteomes" id="UP000694700"/>
    </source>
</evidence>
<keyword evidence="4" id="KW-0963">Cytoplasm</keyword>
<dbReference type="GO" id="GO:2000641">
    <property type="term" value="P:regulation of early endosome to late endosome transport"/>
    <property type="evidence" value="ECO:0007669"/>
    <property type="project" value="UniProtKB-ARBA"/>
</dbReference>
<dbReference type="SUPFAM" id="SSF56112">
    <property type="entry name" value="Protein kinase-like (PK-like)"/>
    <property type="match status" value="1"/>
</dbReference>
<keyword evidence="13" id="KW-0539">Nucleus</keyword>
<evidence type="ECO:0000259" key="25">
    <source>
        <dbReference type="PROSITE" id="PS50011"/>
    </source>
</evidence>
<evidence type="ECO:0000256" key="4">
    <source>
        <dbReference type="ARBA" id="ARBA00022490"/>
    </source>
</evidence>
<dbReference type="Ensembl" id="ENSCCRT00015116525.1">
    <property type="protein sequence ID" value="ENSCCRP00015112950.1"/>
    <property type="gene ID" value="ENSCCRG00015044385.1"/>
</dbReference>
<dbReference type="PROSITE" id="PS00107">
    <property type="entry name" value="PROTEIN_KINASE_ATP"/>
    <property type="match status" value="1"/>
</dbReference>
<organism evidence="26 27">
    <name type="scientific">Cyprinus carpio</name>
    <name type="common">Common carp</name>
    <dbReference type="NCBI Taxonomy" id="7962"/>
    <lineage>
        <taxon>Eukaryota</taxon>
        <taxon>Metazoa</taxon>
        <taxon>Chordata</taxon>
        <taxon>Craniata</taxon>
        <taxon>Vertebrata</taxon>
        <taxon>Euteleostomi</taxon>
        <taxon>Actinopterygii</taxon>
        <taxon>Neopterygii</taxon>
        <taxon>Teleostei</taxon>
        <taxon>Ostariophysi</taxon>
        <taxon>Cypriniformes</taxon>
        <taxon>Cyprinidae</taxon>
        <taxon>Cyprininae</taxon>
        <taxon>Cyprinus</taxon>
    </lineage>
</organism>